<evidence type="ECO:0000313" key="2">
    <source>
        <dbReference type="Proteomes" id="UP000017842"/>
    </source>
</evidence>
<organism evidence="1 2">
    <name type="scientific">Methyloglobulus morosus KoM1</name>
    <dbReference type="NCBI Taxonomy" id="1116472"/>
    <lineage>
        <taxon>Bacteria</taxon>
        <taxon>Pseudomonadati</taxon>
        <taxon>Pseudomonadota</taxon>
        <taxon>Gammaproteobacteria</taxon>
        <taxon>Methylococcales</taxon>
        <taxon>Methylococcaceae</taxon>
        <taxon>Methyloglobulus</taxon>
    </lineage>
</organism>
<dbReference type="RefSeq" id="WP_023493357.1">
    <property type="nucleotide sequence ID" value="NZ_AYLO01000011.1"/>
</dbReference>
<dbReference type="STRING" id="1116472.MGMO_11c00740"/>
<dbReference type="AlphaFoldDB" id="V5C5L9"/>
<keyword evidence="2" id="KW-1185">Reference proteome</keyword>
<dbReference type="EMBL" id="AYLO01000011">
    <property type="protein sequence ID" value="ESS73767.1"/>
    <property type="molecule type" value="Genomic_DNA"/>
</dbReference>
<name>V5C5L9_9GAMM</name>
<protein>
    <submittedName>
        <fullName evidence="1">Uncharacterized protein</fullName>
    </submittedName>
</protein>
<comment type="caution">
    <text evidence="1">The sequence shown here is derived from an EMBL/GenBank/DDBJ whole genome shotgun (WGS) entry which is preliminary data.</text>
</comment>
<proteinExistence type="predicted"/>
<gene>
    <name evidence="1" type="ORF">MGMO_11c00740</name>
</gene>
<accession>V5C5L9</accession>
<dbReference type="Proteomes" id="UP000017842">
    <property type="component" value="Unassembled WGS sequence"/>
</dbReference>
<evidence type="ECO:0000313" key="1">
    <source>
        <dbReference type="EMBL" id="ESS73767.1"/>
    </source>
</evidence>
<reference evidence="1 2" key="1">
    <citation type="journal article" date="2013" name="Genome Announc.">
        <title>Draft Genome Sequence of the Methanotrophic Gammaproteobacterium Methyloglobulus morosus DSM 22980 Strain KoM1.</title>
        <authorList>
            <person name="Poehlein A."/>
            <person name="Deutzmann J.S."/>
            <person name="Daniel R."/>
            <person name="Simeonova D.D."/>
        </authorList>
    </citation>
    <scope>NUCLEOTIDE SEQUENCE [LARGE SCALE GENOMIC DNA]</scope>
    <source>
        <strain evidence="1 2">KoM1</strain>
    </source>
</reference>
<sequence length="55" mass="6194">MNDKVIAMSIVDTIKIGRFWLSKGNSYAATIGHHTCVYPTQAIAVSNHNNQYREQ</sequence>